<dbReference type="InterPro" id="IPR013433">
    <property type="entry name" value="PHA_gran_rgn"/>
</dbReference>
<evidence type="ECO:0000313" key="1">
    <source>
        <dbReference type="EMBL" id="SFC03147.1"/>
    </source>
</evidence>
<dbReference type="STRING" id="1164594.SAMN05216204_103107"/>
<proteinExistence type="predicted"/>
<organism evidence="1 2">
    <name type="scientific">Massilia yuzhufengensis</name>
    <dbReference type="NCBI Taxonomy" id="1164594"/>
    <lineage>
        <taxon>Bacteria</taxon>
        <taxon>Pseudomonadati</taxon>
        <taxon>Pseudomonadota</taxon>
        <taxon>Betaproteobacteria</taxon>
        <taxon>Burkholderiales</taxon>
        <taxon>Oxalobacteraceae</taxon>
        <taxon>Telluria group</taxon>
        <taxon>Massilia</taxon>
    </lineage>
</organism>
<dbReference type="NCBIfam" id="TIGR02610">
    <property type="entry name" value="PHA_gran_rgn"/>
    <property type="match status" value="1"/>
</dbReference>
<accession>A0A1I1FUN1</accession>
<reference evidence="2" key="1">
    <citation type="submission" date="2016-10" db="EMBL/GenBank/DDBJ databases">
        <authorList>
            <person name="Varghese N."/>
            <person name="Submissions S."/>
        </authorList>
    </citation>
    <scope>NUCLEOTIDE SEQUENCE [LARGE SCALE GENOMIC DNA]</scope>
    <source>
        <strain evidence="2">CGMCC 1.12041</strain>
    </source>
</reference>
<dbReference type="OrthoDB" id="287584at2"/>
<dbReference type="EMBL" id="FOLD01000003">
    <property type="protein sequence ID" value="SFC03147.1"/>
    <property type="molecule type" value="Genomic_DNA"/>
</dbReference>
<dbReference type="Proteomes" id="UP000198639">
    <property type="component" value="Unassembled WGS sequence"/>
</dbReference>
<evidence type="ECO:0000313" key="2">
    <source>
        <dbReference type="Proteomes" id="UP000198639"/>
    </source>
</evidence>
<sequence>MSEISIVQEHSLSPEQARSAAQQVAQRMAAEYGLACQWDGDVLRFERSGVEGALTLEGQRAAMRIRLGFFMAAFASAIEAKVAEKMRKVFVPA</sequence>
<name>A0A1I1FUN1_9BURK</name>
<dbReference type="AlphaFoldDB" id="A0A1I1FUN1"/>
<keyword evidence="2" id="KW-1185">Reference proteome</keyword>
<gene>
    <name evidence="1" type="ORF">SAMN05216204_103107</name>
</gene>
<dbReference type="Pfam" id="PF09650">
    <property type="entry name" value="PHA_gran_rgn"/>
    <property type="match status" value="1"/>
</dbReference>
<dbReference type="RefSeq" id="WP_091871514.1">
    <property type="nucleotide sequence ID" value="NZ_FOLD01000003.1"/>
</dbReference>
<protein>
    <submittedName>
        <fullName evidence="1">Putative polyhydroxyalkanoic acid system protein</fullName>
    </submittedName>
</protein>